<accession>A0AB40AIF0</accession>
<dbReference type="Gene3D" id="2.160.20.70">
    <property type="match status" value="1"/>
</dbReference>
<dbReference type="InterPro" id="IPR017901">
    <property type="entry name" value="C-CAP_CF_C-like"/>
</dbReference>
<evidence type="ECO:0000313" key="9">
    <source>
        <dbReference type="RefSeq" id="XP_039114680.1"/>
    </source>
</evidence>
<dbReference type="PANTHER" id="PTHR15139">
    <property type="entry name" value="TUBULIN FOLDING COFACTOR C"/>
    <property type="match status" value="1"/>
</dbReference>
<evidence type="ECO:0000256" key="4">
    <source>
        <dbReference type="ARBA" id="ARBA00022990"/>
    </source>
</evidence>
<dbReference type="PANTHER" id="PTHR15139:SF0">
    <property type="entry name" value="TUBULIN-SPECIFIC CHAPERONE C"/>
    <property type="match status" value="1"/>
</dbReference>
<evidence type="ECO:0000256" key="6">
    <source>
        <dbReference type="ARBA" id="ARBA00026055"/>
    </source>
</evidence>
<dbReference type="GO" id="GO:0007023">
    <property type="term" value="P:post-chaperonin tubulin folding pathway"/>
    <property type="evidence" value="ECO:0007669"/>
    <property type="project" value="InterPro"/>
</dbReference>
<dbReference type="GO" id="GO:0005737">
    <property type="term" value="C:cytoplasm"/>
    <property type="evidence" value="ECO:0007669"/>
    <property type="project" value="UniProtKB-SubCell"/>
</dbReference>
<dbReference type="InterPro" id="IPR027684">
    <property type="entry name" value="TBCC"/>
</dbReference>
<proteinExistence type="inferred from homology"/>
<comment type="subcellular location">
    <subcellularLocation>
        <location evidence="1">Cytoplasm</location>
    </subcellularLocation>
</comment>
<evidence type="ECO:0000256" key="5">
    <source>
        <dbReference type="ARBA" id="ARBA00023186"/>
    </source>
</evidence>
<keyword evidence="3" id="KW-0963">Cytoplasm</keyword>
<sequence length="353" mass="40058">MEGSNPNPVASDALEKKHALMLERLENLRQARKTGSGSEAAPSFESVASFLSRFSDAKRSIDAELFRLRALDPSAKPDVKPQLEALSVMIADLERLVAENSYFLPSYDVRSSLKSISDLKESLDGLSAKLVPRKKFSFKNKPLKKPQPVLSKEKVEFRVLDEEKSDLGGVRESPGFRSKKGNVLVKQFRVSEEGEGDFSLIDLDSCEVYLKGRFRALFVHRIKNCRIFVGPVLGSVLIEDVEGCLFMLASHQIRIHQAKMTDFYLRVRSRPIIEDCSVVRFAPYQLVYEGIEKELQESGLGEETENWSNVDDFRWLRAVQSPNWCVLPQEERIGVVEISDKREQCQDNYFVSS</sequence>
<organism evidence="8 11">
    <name type="scientific">Dioscorea cayennensis subsp. rotundata</name>
    <name type="common">White Guinea yam</name>
    <name type="synonym">Dioscorea rotundata</name>
    <dbReference type="NCBI Taxonomy" id="55577"/>
    <lineage>
        <taxon>Eukaryota</taxon>
        <taxon>Viridiplantae</taxon>
        <taxon>Streptophyta</taxon>
        <taxon>Embryophyta</taxon>
        <taxon>Tracheophyta</taxon>
        <taxon>Spermatophyta</taxon>
        <taxon>Magnoliopsida</taxon>
        <taxon>Liliopsida</taxon>
        <taxon>Dioscoreales</taxon>
        <taxon>Dioscoreaceae</taxon>
        <taxon>Dioscorea</taxon>
    </lineage>
</organism>
<evidence type="ECO:0000259" key="7">
    <source>
        <dbReference type="PROSITE" id="PS51329"/>
    </source>
</evidence>
<dbReference type="Pfam" id="PF16752">
    <property type="entry name" value="TBCC_N"/>
    <property type="match status" value="1"/>
</dbReference>
<evidence type="ECO:0000313" key="10">
    <source>
        <dbReference type="RefSeq" id="XP_039114681.1"/>
    </source>
</evidence>
<dbReference type="InterPro" id="IPR038397">
    <property type="entry name" value="TBCC_N_sf"/>
</dbReference>
<dbReference type="PROSITE" id="PS51329">
    <property type="entry name" value="C_CAP_COFACTOR_C"/>
    <property type="match status" value="1"/>
</dbReference>
<evidence type="ECO:0000256" key="1">
    <source>
        <dbReference type="ARBA" id="ARBA00004496"/>
    </source>
</evidence>
<evidence type="ECO:0000313" key="8">
    <source>
        <dbReference type="Proteomes" id="UP001515500"/>
    </source>
</evidence>
<keyword evidence="8" id="KW-1185">Reference proteome</keyword>
<dbReference type="FunFam" id="2.160.20.70:FF:000009">
    <property type="entry name" value="Tubulin-folding cofactor C"/>
    <property type="match status" value="1"/>
</dbReference>
<dbReference type="GO" id="GO:0007021">
    <property type="term" value="P:tubulin complex assembly"/>
    <property type="evidence" value="ECO:0007669"/>
    <property type="project" value="TreeGrafter"/>
</dbReference>
<dbReference type="RefSeq" id="XP_039114682.1">
    <property type="nucleotide sequence ID" value="XM_039258748.1"/>
</dbReference>
<evidence type="ECO:0000313" key="11">
    <source>
        <dbReference type="RefSeq" id="XP_039114682.1"/>
    </source>
</evidence>
<keyword evidence="4" id="KW-0007">Acetylation</keyword>
<dbReference type="AlphaFoldDB" id="A0AB40AIF0"/>
<keyword evidence="5" id="KW-0143">Chaperone</keyword>
<dbReference type="Proteomes" id="UP001515500">
    <property type="component" value="Chromosome 19"/>
</dbReference>
<dbReference type="InterPro" id="IPR031925">
    <property type="entry name" value="TBCC_N"/>
</dbReference>
<dbReference type="InterPro" id="IPR006599">
    <property type="entry name" value="CARP_motif"/>
</dbReference>
<feature type="domain" description="C-CAP/cofactor C-like" evidence="7">
    <location>
        <begin position="142"/>
        <end position="315"/>
    </location>
</feature>
<dbReference type="InterPro" id="IPR012945">
    <property type="entry name" value="Tubulin-bd_cofactor_C_dom"/>
</dbReference>
<comment type="similarity">
    <text evidence="2">Belongs to the TBCC family.</text>
</comment>
<dbReference type="GO" id="GO:0015631">
    <property type="term" value="F:tubulin binding"/>
    <property type="evidence" value="ECO:0007669"/>
    <property type="project" value="InterPro"/>
</dbReference>
<dbReference type="SMART" id="SM00673">
    <property type="entry name" value="CARP"/>
    <property type="match status" value="2"/>
</dbReference>
<name>A0AB40AIF0_DIOCR</name>
<dbReference type="RefSeq" id="XP_039114681.1">
    <property type="nucleotide sequence ID" value="XM_039258747.1"/>
</dbReference>
<dbReference type="Pfam" id="PF07986">
    <property type="entry name" value="TBCC"/>
    <property type="match status" value="1"/>
</dbReference>
<dbReference type="Gene3D" id="1.20.58.1250">
    <property type="entry name" value="Tubulin Binding Cofactor C, N-terminal domain"/>
    <property type="match status" value="1"/>
</dbReference>
<dbReference type="GeneID" id="120250013"/>
<comment type="subunit">
    <text evidence="6">Supercomplex made of cofactors A to E. Cofactors A and D function by capturing and stabilizing tubulin in a quasi-native conformation. Cofactor E binds to the cofactor D-tubulin complex; interaction with cofactor C then causes the release of tubulin polypeptides that are committed to the native state.</text>
</comment>
<reference evidence="9 10" key="1">
    <citation type="submission" date="2025-04" db="UniProtKB">
        <authorList>
            <consortium name="RefSeq"/>
        </authorList>
    </citation>
    <scope>IDENTIFICATION</scope>
</reference>
<evidence type="ECO:0000256" key="3">
    <source>
        <dbReference type="ARBA" id="ARBA00022490"/>
    </source>
</evidence>
<gene>
    <name evidence="9 10 11" type="primary">LOC120250013</name>
</gene>
<dbReference type="InterPro" id="IPR016098">
    <property type="entry name" value="CAP/MinC_C"/>
</dbReference>
<dbReference type="RefSeq" id="XP_039114680.1">
    <property type="nucleotide sequence ID" value="XM_039258746.1"/>
</dbReference>
<evidence type="ECO:0000256" key="2">
    <source>
        <dbReference type="ARBA" id="ARBA00008848"/>
    </source>
</evidence>
<protein>
    <submittedName>
        <fullName evidence="9 10">Tubulin-folding cofactor C</fullName>
    </submittedName>
</protein>